<dbReference type="PANTHER" id="PTHR36057:SF1">
    <property type="entry name" value="LIPOPROTEIN LIPID ATTACHMENT SITE-LIKE PROTEIN, PUTATIVE (DUF1223)-RELATED"/>
    <property type="match status" value="1"/>
</dbReference>
<name>Q0FN35_SALBH</name>
<dbReference type="RefSeq" id="WP_007799450.1">
    <property type="nucleotide sequence ID" value="NZ_DS022276.1"/>
</dbReference>
<dbReference type="Pfam" id="PF06764">
    <property type="entry name" value="DUF1223"/>
    <property type="match status" value="1"/>
</dbReference>
<dbReference type="AlphaFoldDB" id="Q0FN35"/>
<dbReference type="SUPFAM" id="SSF52833">
    <property type="entry name" value="Thioredoxin-like"/>
    <property type="match status" value="1"/>
</dbReference>
<accession>Q0FN35</accession>
<dbReference type="PANTHER" id="PTHR36057">
    <property type="match status" value="1"/>
</dbReference>
<evidence type="ECO:0000313" key="2">
    <source>
        <dbReference type="EMBL" id="EAU45607.1"/>
    </source>
</evidence>
<evidence type="ECO:0000313" key="3">
    <source>
        <dbReference type="Proteomes" id="UP000006230"/>
    </source>
</evidence>
<comment type="caution">
    <text evidence="2">The sequence shown here is derived from an EMBL/GenBank/DDBJ whole genome shotgun (WGS) entry which is preliminary data.</text>
</comment>
<dbReference type="Proteomes" id="UP000006230">
    <property type="component" value="Unassembled WGS sequence"/>
</dbReference>
<gene>
    <name evidence="2" type="ORF">R2601_21977</name>
</gene>
<reference evidence="2 3" key="1">
    <citation type="journal article" date="2010" name="J. Bacteriol.">
        <title>Genome sequences of Pelagibaca bermudensis HTCC2601T and Maritimibacter alkaliphilus HTCC2654T, the type strains of two marine Roseobacter genera.</title>
        <authorList>
            <person name="Thrash J.C."/>
            <person name="Cho J.C."/>
            <person name="Ferriera S."/>
            <person name="Johnson J."/>
            <person name="Vergin K.L."/>
            <person name="Giovannoni S.J."/>
        </authorList>
    </citation>
    <scope>NUCLEOTIDE SEQUENCE [LARGE SCALE GENOMIC DNA]</scope>
    <source>
        <strain evidence="3">DSM 26914 / JCM 13377 / KCTC 12554 / HTCC2601</strain>
    </source>
</reference>
<protein>
    <recommendedName>
        <fullName evidence="4">DUF1223 domain-containing protein</fullName>
    </recommendedName>
</protein>
<dbReference type="InterPro" id="IPR036249">
    <property type="entry name" value="Thioredoxin-like_sf"/>
</dbReference>
<evidence type="ECO:0000256" key="1">
    <source>
        <dbReference type="SAM" id="SignalP"/>
    </source>
</evidence>
<organism evidence="2 3">
    <name type="scientific">Salipiger bermudensis (strain DSM 26914 / JCM 13377 / KCTC 12554 / HTCC2601)</name>
    <name type="common">Pelagibaca bermudensis</name>
    <dbReference type="NCBI Taxonomy" id="314265"/>
    <lineage>
        <taxon>Bacteria</taxon>
        <taxon>Pseudomonadati</taxon>
        <taxon>Pseudomonadota</taxon>
        <taxon>Alphaproteobacteria</taxon>
        <taxon>Rhodobacterales</taxon>
        <taxon>Roseobacteraceae</taxon>
        <taxon>Salipiger</taxon>
    </lineage>
</organism>
<keyword evidence="1" id="KW-0732">Signal</keyword>
<proteinExistence type="predicted"/>
<sequence length="235" mass="25746">MLRQSRWSHWIAAACLAVSATVAGADEHPVVVELFTSQGCASCPAADAILAELGEQENVIPLALHVDYWDYIGWKDNFADPVFTKRQKGYARSAGRRSIYTPQMMVGGVYDVVGSRPMKVVDAIRHASEKPAQARVSLSRDGDTLQITAQPLSALPETVVQMVRYSPRERVDILDGENAGREITYTHVAHGWQVLGVWNGDADLEMNVALEGSDPVVVMLQEKDYGAILAAARLR</sequence>
<keyword evidence="3" id="KW-1185">Reference proteome</keyword>
<dbReference type="HOGENOM" id="CLU_065609_0_0_5"/>
<dbReference type="OrthoDB" id="9808254at2"/>
<feature type="chain" id="PRO_5004171805" description="DUF1223 domain-containing protein" evidence="1">
    <location>
        <begin position="26"/>
        <end position="235"/>
    </location>
</feature>
<evidence type="ECO:0008006" key="4">
    <source>
        <dbReference type="Google" id="ProtNLM"/>
    </source>
</evidence>
<dbReference type="InterPro" id="IPR010634">
    <property type="entry name" value="DUF1223"/>
</dbReference>
<dbReference type="EMBL" id="AATQ01000024">
    <property type="protein sequence ID" value="EAU45607.1"/>
    <property type="molecule type" value="Genomic_DNA"/>
</dbReference>
<dbReference type="STRING" id="314265.R2601_21977"/>
<feature type="signal peptide" evidence="1">
    <location>
        <begin position="1"/>
        <end position="25"/>
    </location>
</feature>
<dbReference type="eggNOG" id="COG5429">
    <property type="taxonomic scope" value="Bacteria"/>
</dbReference>